<dbReference type="Proteomes" id="UP000838308">
    <property type="component" value="Unassembled WGS sequence"/>
</dbReference>
<evidence type="ECO:0000313" key="1">
    <source>
        <dbReference type="EMBL" id="CAH2713106.1"/>
    </source>
</evidence>
<dbReference type="EMBL" id="CALBWS010000001">
    <property type="protein sequence ID" value="CAH2713106.1"/>
    <property type="molecule type" value="Genomic_DNA"/>
</dbReference>
<reference evidence="1" key="1">
    <citation type="submission" date="2022-04" db="EMBL/GenBank/DDBJ databases">
        <authorList>
            <person name="Criscuolo A."/>
        </authorList>
    </citation>
    <scope>NUCLEOTIDE SEQUENCE</scope>
    <source>
        <strain evidence="1">CIP111895</strain>
    </source>
</reference>
<protein>
    <submittedName>
        <fullName evidence="1">Uncharacterized protein</fullName>
    </submittedName>
</protein>
<name>A0ABM9EKJ7_9BACI</name>
<keyword evidence="2" id="KW-1185">Reference proteome</keyword>
<accession>A0ABM9EKJ7</accession>
<evidence type="ECO:0000313" key="2">
    <source>
        <dbReference type="Proteomes" id="UP000838308"/>
    </source>
</evidence>
<comment type="caution">
    <text evidence="1">The sequence shown here is derived from an EMBL/GenBank/DDBJ whole genome shotgun (WGS) entry which is preliminary data.</text>
</comment>
<sequence>MNQYFQKIFKNGQPWRFKKSHSKEDRYITWGLGIDRPFYFSSKFAIKNKSITITGTQITHDHSWPIEYSIVKKSKLGTSIKYCDSVIFYGNYSKGEFIHTFNIPSGTDYQLEVFNHFKYHSTGKIQITQDRNQSPS</sequence>
<dbReference type="RefSeq" id="WP_248733457.1">
    <property type="nucleotide sequence ID" value="NZ_CALBWS010000001.1"/>
</dbReference>
<gene>
    <name evidence="1" type="ORF">BACCIP111895_00239</name>
</gene>
<organism evidence="1 2">
    <name type="scientific">Neobacillus rhizosphaerae</name>
    <dbReference type="NCBI Taxonomy" id="2880965"/>
    <lineage>
        <taxon>Bacteria</taxon>
        <taxon>Bacillati</taxon>
        <taxon>Bacillota</taxon>
        <taxon>Bacilli</taxon>
        <taxon>Bacillales</taxon>
        <taxon>Bacillaceae</taxon>
        <taxon>Neobacillus</taxon>
    </lineage>
</organism>
<proteinExistence type="predicted"/>